<evidence type="ECO:0000313" key="2">
    <source>
        <dbReference type="Proteomes" id="UP001470230"/>
    </source>
</evidence>
<organism evidence="1 2">
    <name type="scientific">Tritrichomonas musculus</name>
    <dbReference type="NCBI Taxonomy" id="1915356"/>
    <lineage>
        <taxon>Eukaryota</taxon>
        <taxon>Metamonada</taxon>
        <taxon>Parabasalia</taxon>
        <taxon>Tritrichomonadida</taxon>
        <taxon>Tritrichomonadidae</taxon>
        <taxon>Tritrichomonas</taxon>
    </lineage>
</organism>
<comment type="caution">
    <text evidence="1">The sequence shown here is derived from an EMBL/GenBank/DDBJ whole genome shotgun (WGS) entry which is preliminary data.</text>
</comment>
<name>A0ABR2HJA7_9EUKA</name>
<dbReference type="Proteomes" id="UP001470230">
    <property type="component" value="Unassembled WGS sequence"/>
</dbReference>
<accession>A0ABR2HJA7</accession>
<gene>
    <name evidence="1" type="ORF">M9Y10_019316</name>
</gene>
<protein>
    <submittedName>
        <fullName evidence="1">Uncharacterized protein</fullName>
    </submittedName>
</protein>
<dbReference type="EMBL" id="JAPFFF010000027">
    <property type="protein sequence ID" value="KAK8848260.1"/>
    <property type="molecule type" value="Genomic_DNA"/>
</dbReference>
<sequence length="196" mass="21896">MPAIGSGHFSCAATIFNIISAFRISGIKSLFDHELNVLIPFVDRTSAKKVRHWAYFNSDLPSKIRIHIDASSIDDIDIIEQNDDQQSNHSSDVIDNGITNATLPTIEVQSNQFTGFEPPVYQMASLNFAAIQFSGFLPPSNQFSSLNVAGNQIQNVNNTYNQYSNFGNSINQMQGNEKPEVFMLSDLTSFWILEMH</sequence>
<keyword evidence="2" id="KW-1185">Reference proteome</keyword>
<proteinExistence type="predicted"/>
<evidence type="ECO:0000313" key="1">
    <source>
        <dbReference type="EMBL" id="KAK8848260.1"/>
    </source>
</evidence>
<reference evidence="1 2" key="1">
    <citation type="submission" date="2024-04" db="EMBL/GenBank/DDBJ databases">
        <title>Tritrichomonas musculus Genome.</title>
        <authorList>
            <person name="Alves-Ferreira E."/>
            <person name="Grigg M."/>
            <person name="Lorenzi H."/>
            <person name="Galac M."/>
        </authorList>
    </citation>
    <scope>NUCLEOTIDE SEQUENCE [LARGE SCALE GENOMIC DNA]</scope>
    <source>
        <strain evidence="1 2">EAF2021</strain>
    </source>
</reference>